<name>A0A433QLR4_9FUNG</name>
<evidence type="ECO:0000259" key="4">
    <source>
        <dbReference type="Pfam" id="PF16661"/>
    </source>
</evidence>
<dbReference type="AlphaFoldDB" id="A0A433QLR4"/>
<dbReference type="InterPro" id="IPR001279">
    <property type="entry name" value="Metallo-B-lactamas"/>
</dbReference>
<keyword evidence="3" id="KW-0175">Coiled coil</keyword>
<organism evidence="5 6">
    <name type="scientific">Jimgerdemannia flammicorona</name>
    <dbReference type="NCBI Taxonomy" id="994334"/>
    <lineage>
        <taxon>Eukaryota</taxon>
        <taxon>Fungi</taxon>
        <taxon>Fungi incertae sedis</taxon>
        <taxon>Mucoromycota</taxon>
        <taxon>Mucoromycotina</taxon>
        <taxon>Endogonomycetes</taxon>
        <taxon>Endogonales</taxon>
        <taxon>Endogonaceae</taxon>
        <taxon>Jimgerdemannia</taxon>
    </lineage>
</organism>
<dbReference type="Pfam" id="PF16661">
    <property type="entry name" value="Lactamase_B_6"/>
    <property type="match status" value="1"/>
</dbReference>
<dbReference type="GO" id="GO:0032039">
    <property type="term" value="C:integrator complex"/>
    <property type="evidence" value="ECO:0007669"/>
    <property type="project" value="InterPro"/>
</dbReference>
<accession>A0A433QLR4</accession>
<dbReference type="SUPFAM" id="SSF56281">
    <property type="entry name" value="Metallo-hydrolase/oxidoreductase"/>
    <property type="match status" value="1"/>
</dbReference>
<dbReference type="InterPro" id="IPR027074">
    <property type="entry name" value="Integrator_9su"/>
</dbReference>
<proteinExistence type="predicted"/>
<protein>
    <submittedName>
        <fullName evidence="5">Beta-lactamase-like protein</fullName>
    </submittedName>
</protein>
<dbReference type="Gene3D" id="3.40.50.10890">
    <property type="match status" value="1"/>
</dbReference>
<reference evidence="5 6" key="1">
    <citation type="journal article" date="2018" name="New Phytol.">
        <title>Phylogenomics of Endogonaceae and evolution of mycorrhizas within Mucoromycota.</title>
        <authorList>
            <person name="Chang Y."/>
            <person name="Desiro A."/>
            <person name="Na H."/>
            <person name="Sandor L."/>
            <person name="Lipzen A."/>
            <person name="Clum A."/>
            <person name="Barry K."/>
            <person name="Grigoriev I.V."/>
            <person name="Martin F.M."/>
            <person name="Stajich J.E."/>
            <person name="Smith M.E."/>
            <person name="Bonito G."/>
            <person name="Spatafora J.W."/>
        </authorList>
    </citation>
    <scope>NUCLEOTIDE SEQUENCE [LARGE SCALE GENOMIC DNA]</scope>
    <source>
        <strain evidence="5 6">AD002</strain>
    </source>
</reference>
<evidence type="ECO:0000256" key="1">
    <source>
        <dbReference type="ARBA" id="ARBA00004123"/>
    </source>
</evidence>
<sequence>DEEGINNIEEDVALESVTKLLKQVQEEYEEAEVYLRKFYEEPDGHHNKLSRLCLSSLPLSSRLVAMKLQSVGHTFHSKNCFLLKLRQITILFNCPLELDAISATSVTSPTVTDDDDLPIAPEDLFFSALSSSADCLSNTKSNSESSRELSIFIFRPPDFSLIDISTIDFVLITNHKHMLGLPFLTEYLGFKGKIFATEPVVEFGRQHMEELVHYFSSSSSGRSSGMGRLGHGKKSSSSEGWRPIYTLKDVKLCIDKVQQVRYREQLILYDTLKISAYSAGHSLGSANWQIGAGYEQMAFLSSSSTYTGLHPSSFDVDVLKDARVVIVSDLRNGGDRNGGADDVLMEKTMNKVCGHVARTLKRSGNVLFPISTTGIVFDLIGSLREHLANMGIDIGVQTSRSIPFYMISPVADKSLQYSNICGEWMHPSHQDLVYVPEAPLPHGELLESNRLRVFPSFDAAALGGDFREPCVVFTGDWRGLRQGPVDWFWRMWGNKSTNTCLFTETDIDYRTLLTTLHHTLRMDMVHCPIDTRLSFNDVRDMIRRLDRAPQFVLVPKDVKEDNIEMELDGEEGPTGKGKEWKEDQSVTTWKVYGDGEVVGIDVDRGWERVMISEKLAKTIRASKFTNGGDILNTSMVAPLTGVLSVHNNRYELHPVTTPQYLQALQLNKQRSLWGGNVKVERVLQELHKLGVPLSSIHVNVNSMTQSVILTLPADMHAQIEFRPQENMTVIEARDEDVRVVLRDIIVGGLVEV</sequence>
<comment type="caution">
    <text evidence="5">The sequence shown here is derived from an EMBL/GenBank/DDBJ whole genome shotgun (WGS) entry which is preliminary data.</text>
</comment>
<dbReference type="PANTHER" id="PTHR46094">
    <property type="entry name" value="INTEGRATOR COMPLEX SUBUNIT 9"/>
    <property type="match status" value="1"/>
</dbReference>
<feature type="non-terminal residue" evidence="5">
    <location>
        <position position="1"/>
    </location>
</feature>
<dbReference type="Gene3D" id="3.60.15.10">
    <property type="entry name" value="Ribonuclease Z/Hydroxyacylglutathione hydrolase-like"/>
    <property type="match status" value="1"/>
</dbReference>
<evidence type="ECO:0000313" key="6">
    <source>
        <dbReference type="Proteomes" id="UP000274822"/>
    </source>
</evidence>
<evidence type="ECO:0000256" key="3">
    <source>
        <dbReference type="SAM" id="Coils"/>
    </source>
</evidence>
<keyword evidence="2" id="KW-0539">Nucleus</keyword>
<dbReference type="InterPro" id="IPR036866">
    <property type="entry name" value="RibonucZ/Hydroxyglut_hydro"/>
</dbReference>
<comment type="subcellular location">
    <subcellularLocation>
        <location evidence="1">Nucleus</location>
    </subcellularLocation>
</comment>
<evidence type="ECO:0000256" key="2">
    <source>
        <dbReference type="ARBA" id="ARBA00023242"/>
    </source>
</evidence>
<keyword evidence="6" id="KW-1185">Reference proteome</keyword>
<dbReference type="GO" id="GO:0034472">
    <property type="term" value="P:snRNA 3'-end processing"/>
    <property type="evidence" value="ECO:0007669"/>
    <property type="project" value="TreeGrafter"/>
</dbReference>
<dbReference type="EMBL" id="RBNJ01003639">
    <property type="protein sequence ID" value="RUS30705.1"/>
    <property type="molecule type" value="Genomic_DNA"/>
</dbReference>
<evidence type="ECO:0000313" key="5">
    <source>
        <dbReference type="EMBL" id="RUS30705.1"/>
    </source>
</evidence>
<dbReference type="Proteomes" id="UP000274822">
    <property type="component" value="Unassembled WGS sequence"/>
</dbReference>
<feature type="domain" description="Metallo-beta-lactamase" evidence="4">
    <location>
        <begin position="164"/>
        <end position="297"/>
    </location>
</feature>
<gene>
    <name evidence="5" type="ORF">BC938DRAFT_479052</name>
</gene>
<feature type="coiled-coil region" evidence="3">
    <location>
        <begin position="14"/>
        <end position="41"/>
    </location>
</feature>
<dbReference type="PANTHER" id="PTHR46094:SF1">
    <property type="entry name" value="INTEGRATOR COMPLEX SUBUNIT 9"/>
    <property type="match status" value="1"/>
</dbReference>